<dbReference type="PANTHER" id="PTHR21601">
    <property type="entry name" value="SPA2 PROTEIN"/>
    <property type="match status" value="1"/>
</dbReference>
<protein>
    <recommendedName>
        <fullName evidence="4">GIT Spa2 homology (SHD) domain-containing protein</fullName>
    </recommendedName>
</protein>
<dbReference type="OrthoDB" id="5588096at2759"/>
<dbReference type="GO" id="GO:0005078">
    <property type="term" value="F:MAP-kinase scaffold activity"/>
    <property type="evidence" value="ECO:0007669"/>
    <property type="project" value="TreeGrafter"/>
</dbReference>
<dbReference type="InterPro" id="IPR013724">
    <property type="entry name" value="GIT_SHD"/>
</dbReference>
<feature type="region of interest" description="Disordered" evidence="3">
    <location>
        <begin position="146"/>
        <end position="224"/>
    </location>
</feature>
<keyword evidence="1" id="KW-0677">Repeat</keyword>
<comment type="caution">
    <text evidence="5">The sequence shown here is derived from an EMBL/GenBank/DDBJ whole genome shotgun (WGS) entry which is preliminary data.</text>
</comment>
<evidence type="ECO:0000256" key="2">
    <source>
        <dbReference type="SAM" id="Coils"/>
    </source>
</evidence>
<feature type="region of interest" description="Disordered" evidence="3">
    <location>
        <begin position="542"/>
        <end position="582"/>
    </location>
</feature>
<organism evidence="5 6">
    <name type="scientific">Wickerhamiella sorbophila</name>
    <dbReference type="NCBI Taxonomy" id="45607"/>
    <lineage>
        <taxon>Eukaryota</taxon>
        <taxon>Fungi</taxon>
        <taxon>Dikarya</taxon>
        <taxon>Ascomycota</taxon>
        <taxon>Saccharomycotina</taxon>
        <taxon>Dipodascomycetes</taxon>
        <taxon>Dipodascales</taxon>
        <taxon>Trichomonascaceae</taxon>
        <taxon>Wickerhamiella</taxon>
    </lineage>
</organism>
<reference evidence="5 6" key="1">
    <citation type="submission" date="2017-04" db="EMBL/GenBank/DDBJ databases">
        <title>Genome sequencing of [Candida] sorbophila.</title>
        <authorList>
            <person name="Ahn J.O."/>
        </authorList>
    </citation>
    <scope>NUCLEOTIDE SEQUENCE [LARGE SCALE GENOMIC DNA]</scope>
    <source>
        <strain evidence="5 6">DS02</strain>
    </source>
</reference>
<feature type="compositionally biased region" description="Polar residues" evidence="3">
    <location>
        <begin position="173"/>
        <end position="187"/>
    </location>
</feature>
<feature type="compositionally biased region" description="Acidic residues" evidence="3">
    <location>
        <begin position="152"/>
        <end position="164"/>
    </location>
</feature>
<evidence type="ECO:0000256" key="3">
    <source>
        <dbReference type="SAM" id="MobiDB-lite"/>
    </source>
</evidence>
<feature type="coiled-coil region" evidence="2">
    <location>
        <begin position="236"/>
        <end position="270"/>
    </location>
</feature>
<evidence type="ECO:0000313" key="6">
    <source>
        <dbReference type="Proteomes" id="UP000238350"/>
    </source>
</evidence>
<keyword evidence="6" id="KW-1185">Reference proteome</keyword>
<dbReference type="InterPro" id="IPR039892">
    <property type="entry name" value="Spa2/Sph1"/>
</dbReference>
<feature type="domain" description="GIT Spa2 homology (SHD)" evidence="4">
    <location>
        <begin position="36"/>
        <end position="66"/>
    </location>
</feature>
<dbReference type="SMART" id="SM00555">
    <property type="entry name" value="GIT"/>
    <property type="match status" value="2"/>
</dbReference>
<dbReference type="Proteomes" id="UP000238350">
    <property type="component" value="Unassembled WGS sequence"/>
</dbReference>
<keyword evidence="2" id="KW-0175">Coiled coil</keyword>
<evidence type="ECO:0000256" key="1">
    <source>
        <dbReference type="ARBA" id="ARBA00022737"/>
    </source>
</evidence>
<accession>A0A2T0FHT3</accession>
<feature type="compositionally biased region" description="Polar residues" evidence="3">
    <location>
        <begin position="207"/>
        <end position="222"/>
    </location>
</feature>
<dbReference type="GeneID" id="36515929"/>
<proteinExistence type="predicted"/>
<dbReference type="InterPro" id="IPR056439">
    <property type="entry name" value="VBS_C3G9"/>
</dbReference>
<dbReference type="RefSeq" id="XP_024664506.1">
    <property type="nucleotide sequence ID" value="XM_024808738.1"/>
</dbReference>
<dbReference type="Pfam" id="PF08518">
    <property type="entry name" value="GIT_SHD"/>
    <property type="match status" value="1"/>
</dbReference>
<dbReference type="PANTHER" id="PTHR21601:SF0">
    <property type="entry name" value="PROTEIN SPA2-RELATED"/>
    <property type="match status" value="1"/>
</dbReference>
<dbReference type="STRING" id="45607.A0A2T0FHT3"/>
<gene>
    <name evidence="5" type="ORF">B9G98_02181</name>
</gene>
<sequence>MDTILSFVPPQLVTHHDAFASYIADQPPHNHRISMSLRKLSQFTLVHFMELSTDIYDELLRRVDPSYGPGEHLPPRQDIHPKRNHARYQLGDLSDERFGDMCKDLMAEQERRFPEFIEYEIQKETEAAGAEQNAIPQTVYTATIEPTKTVMIEEDDSDDSDDSGVEYSDYETPTPQIGSNRALATNSEDFKEPETLSKPTADETTHESQPTLTIQSPITSPTIDDVSRHVDQDEQISDLVKECTRLETRVNELEQSMAELEMVKKNAVEENNHLHDMLKDAHELNEQKTKEIEELHVVAFTSSKELADPVDENKPSYDELLEQLTEQQQVTEQVRQEASSFLEEMRALTETRSEEDDKQRALIRDLRTEIEQWKVRYSQLADTMRENGGIVAMPPLDSQSQYVDKSGKISFAAAREFRSAIDTLVVDARTRPENLLDLLHDVILATRRISKEAGEQDVRYNTYTSLISRTANQLISVVRNMTVAGGLLPFLLLDAACSDLGFAVVELFKAARLRPEEAGGGGLRVSLPFTATSESSTTVETLVPAHFGPPSPEASPVPDSTPESPSKAAKPEQNTFVVPTLPPDSSIAELQTYLEEQTSETVDSIQSLLSGIRDNEKVLELKPKVQQISVLVRRMLEATGSSMAQTRNWLLRDKGSFILQNLADCSSRMEALYDELDRLDGQEHAKRQLKQRLAGQHQIRNRAD</sequence>
<feature type="domain" description="GIT Spa2 homology (SHD)" evidence="4">
    <location>
        <begin position="86"/>
        <end position="116"/>
    </location>
</feature>
<dbReference type="Pfam" id="PF12205">
    <property type="entry name" value="GIT1_C"/>
    <property type="match status" value="1"/>
</dbReference>
<dbReference type="Pfam" id="PF23742">
    <property type="entry name" value="VBS_C3G9"/>
    <property type="match status" value="1"/>
</dbReference>
<dbReference type="AlphaFoldDB" id="A0A2T0FHT3"/>
<evidence type="ECO:0000313" key="5">
    <source>
        <dbReference type="EMBL" id="PRT54561.1"/>
    </source>
</evidence>
<feature type="compositionally biased region" description="Basic and acidic residues" evidence="3">
    <location>
        <begin position="188"/>
        <end position="206"/>
    </location>
</feature>
<evidence type="ECO:0000259" key="4">
    <source>
        <dbReference type="SMART" id="SM00555"/>
    </source>
</evidence>
<dbReference type="EMBL" id="NDIQ01000021">
    <property type="protein sequence ID" value="PRT54561.1"/>
    <property type="molecule type" value="Genomic_DNA"/>
</dbReference>
<dbReference type="InterPro" id="IPR022018">
    <property type="entry name" value="GIT1_C"/>
</dbReference>
<name>A0A2T0FHT3_9ASCO</name>